<dbReference type="GO" id="GO:0005789">
    <property type="term" value="C:endoplasmic reticulum membrane"/>
    <property type="evidence" value="ECO:0007669"/>
    <property type="project" value="TreeGrafter"/>
</dbReference>
<dbReference type="OrthoDB" id="9989144at2759"/>
<dbReference type="eggNOG" id="KOG1478">
    <property type="taxonomic scope" value="Eukaryota"/>
</dbReference>
<dbReference type="RefSeq" id="XP_014156445.1">
    <property type="nucleotide sequence ID" value="XM_014300970.1"/>
</dbReference>
<dbReference type="GO" id="GO:0006695">
    <property type="term" value="P:cholesterol biosynthetic process"/>
    <property type="evidence" value="ECO:0007669"/>
    <property type="project" value="TreeGrafter"/>
</dbReference>
<evidence type="ECO:0000313" key="1">
    <source>
        <dbReference type="EMBL" id="KNC82543.1"/>
    </source>
</evidence>
<gene>
    <name evidence="1" type="ORF">SARC_05170</name>
</gene>
<dbReference type="Proteomes" id="UP000054560">
    <property type="component" value="Unassembled WGS sequence"/>
</dbReference>
<dbReference type="GeneID" id="25905674"/>
<dbReference type="Gene3D" id="3.40.50.720">
    <property type="entry name" value="NAD(P)-binding Rossmann-like Domain"/>
    <property type="match status" value="1"/>
</dbReference>
<dbReference type="PRINTS" id="PR00081">
    <property type="entry name" value="GDHRDH"/>
</dbReference>
<dbReference type="STRING" id="667725.A0A0L0G2X2"/>
<dbReference type="PANTHER" id="PTHR44442:SF1">
    <property type="entry name" value="3-KETO-STEROID REDUCTASE_17-BETA-HYDROXYSTEROID DEHYDROGENASE 7"/>
    <property type="match status" value="1"/>
</dbReference>
<dbReference type="SUPFAM" id="SSF51735">
    <property type="entry name" value="NAD(P)-binding Rossmann-fold domains"/>
    <property type="match status" value="1"/>
</dbReference>
<dbReference type="InterPro" id="IPR002347">
    <property type="entry name" value="SDR_fam"/>
</dbReference>
<sequence>MVAEMKAEERVALITGANTGIGLSLVKRLFESTEYNALVLTAVLACRNLDKAKAAREEVLAEFPEAIVEIIQCDTSRPESMTAAAKLVLGKYGRLDWLYLNAGIMPVEKWGISWDVFMTTDIKHILHVLSTSDGLLKQEDWRAGDMQAVFATNVFGHYLLAMLLKDLLVKSQGRIIWTSSNAANTKSFKHEDIEHKNGSDPYGSSKYAVDLLNAALNRELNSKGVYSYTCCPGLVITNVTLGILPWWMWTYILFPFLLIYRCIEPMYVLHPYNGAEALIYLSGLDLPRTPGVLIDTKARGKSSPYERPSVITQVEDEGDLPSEISGPHKDLVYMDPFSKYYSRTSFWGERYVMCKPYPGTEADGTRLVVELEKMAKQRKVL</sequence>
<name>A0A0L0G2X2_9EUKA</name>
<dbReference type="GO" id="GO:0000253">
    <property type="term" value="F:3-beta-hydroxysteroid 3-dehydrogenase (NADP+) activity"/>
    <property type="evidence" value="ECO:0007669"/>
    <property type="project" value="TreeGrafter"/>
</dbReference>
<evidence type="ECO:0000313" key="2">
    <source>
        <dbReference type="Proteomes" id="UP000054560"/>
    </source>
</evidence>
<organism evidence="1 2">
    <name type="scientific">Sphaeroforma arctica JP610</name>
    <dbReference type="NCBI Taxonomy" id="667725"/>
    <lineage>
        <taxon>Eukaryota</taxon>
        <taxon>Ichthyosporea</taxon>
        <taxon>Ichthyophonida</taxon>
        <taxon>Sphaeroforma</taxon>
    </lineage>
</organism>
<reference evidence="1 2" key="1">
    <citation type="submission" date="2011-02" db="EMBL/GenBank/DDBJ databases">
        <title>The Genome Sequence of Sphaeroforma arctica JP610.</title>
        <authorList>
            <consortium name="The Broad Institute Genome Sequencing Platform"/>
            <person name="Russ C."/>
            <person name="Cuomo C."/>
            <person name="Young S.K."/>
            <person name="Zeng Q."/>
            <person name="Gargeya S."/>
            <person name="Alvarado L."/>
            <person name="Berlin A."/>
            <person name="Chapman S.B."/>
            <person name="Chen Z."/>
            <person name="Freedman E."/>
            <person name="Gellesch M."/>
            <person name="Goldberg J."/>
            <person name="Griggs A."/>
            <person name="Gujja S."/>
            <person name="Heilman E."/>
            <person name="Heiman D."/>
            <person name="Howarth C."/>
            <person name="Mehta T."/>
            <person name="Neiman D."/>
            <person name="Pearson M."/>
            <person name="Roberts A."/>
            <person name="Saif S."/>
            <person name="Shea T."/>
            <person name="Shenoy N."/>
            <person name="Sisk P."/>
            <person name="Stolte C."/>
            <person name="Sykes S."/>
            <person name="White J."/>
            <person name="Yandava C."/>
            <person name="Burger G."/>
            <person name="Gray M.W."/>
            <person name="Holland P.W.H."/>
            <person name="King N."/>
            <person name="Lang F.B.F."/>
            <person name="Roger A.J."/>
            <person name="Ruiz-Trillo I."/>
            <person name="Haas B."/>
            <person name="Nusbaum C."/>
            <person name="Birren B."/>
        </authorList>
    </citation>
    <scope>NUCLEOTIDE SEQUENCE [LARGE SCALE GENOMIC DNA]</scope>
    <source>
        <strain evidence="1 2">JP610</strain>
    </source>
</reference>
<dbReference type="PANTHER" id="PTHR44442">
    <property type="entry name" value="3-KETO-STEROID REDUCTASE"/>
    <property type="match status" value="1"/>
</dbReference>
<dbReference type="Pfam" id="PF00106">
    <property type="entry name" value="adh_short"/>
    <property type="match status" value="1"/>
</dbReference>
<accession>A0A0L0G2X2</accession>
<dbReference type="InterPro" id="IPR052834">
    <property type="entry name" value="3KSR/17beta-HSD"/>
</dbReference>
<keyword evidence="2" id="KW-1185">Reference proteome</keyword>
<evidence type="ECO:0008006" key="3">
    <source>
        <dbReference type="Google" id="ProtNLM"/>
    </source>
</evidence>
<dbReference type="EMBL" id="KQ241917">
    <property type="protein sequence ID" value="KNC82543.1"/>
    <property type="molecule type" value="Genomic_DNA"/>
</dbReference>
<dbReference type="AlphaFoldDB" id="A0A0L0G2X2"/>
<protein>
    <recommendedName>
        <fullName evidence="3">3-keto-steroid reductase</fullName>
    </recommendedName>
</protein>
<proteinExistence type="predicted"/>
<dbReference type="InterPro" id="IPR036291">
    <property type="entry name" value="NAD(P)-bd_dom_sf"/>
</dbReference>